<dbReference type="AlphaFoldDB" id="A0A0A2V369"/>
<dbReference type="RefSeq" id="XP_015703424.1">
    <property type="nucleotide sequence ID" value="XM_015847002.1"/>
</dbReference>
<organism evidence="1 2">
    <name type="scientific">Paracoccidioides lutzii (strain ATCC MYA-826 / Pb01)</name>
    <name type="common">Paracoccidioides brasiliensis</name>
    <dbReference type="NCBI Taxonomy" id="502779"/>
    <lineage>
        <taxon>Eukaryota</taxon>
        <taxon>Fungi</taxon>
        <taxon>Dikarya</taxon>
        <taxon>Ascomycota</taxon>
        <taxon>Pezizomycotina</taxon>
        <taxon>Eurotiomycetes</taxon>
        <taxon>Eurotiomycetidae</taxon>
        <taxon>Onygenales</taxon>
        <taxon>Ajellomycetaceae</taxon>
        <taxon>Paracoccidioides</taxon>
    </lineage>
</organism>
<evidence type="ECO:0000313" key="1">
    <source>
        <dbReference type="EMBL" id="KGQ01943.1"/>
    </source>
</evidence>
<gene>
    <name evidence="1" type="ORF">PAAG_11334</name>
</gene>
<dbReference type="VEuPathDB" id="FungiDB:PAAG_11334"/>
<reference evidence="1 2" key="1">
    <citation type="journal article" date="2011" name="PLoS Genet.">
        <title>Comparative genomic analysis of human fungal pathogens causing paracoccidioidomycosis.</title>
        <authorList>
            <person name="Desjardins C.A."/>
            <person name="Champion M.D."/>
            <person name="Holder J.W."/>
            <person name="Muszewska A."/>
            <person name="Goldberg J."/>
            <person name="Bailao A.M."/>
            <person name="Brigido M.M."/>
            <person name="Ferreira M.E."/>
            <person name="Garcia A.M."/>
            <person name="Grynberg M."/>
            <person name="Gujja S."/>
            <person name="Heiman D.I."/>
            <person name="Henn M.R."/>
            <person name="Kodira C.D."/>
            <person name="Leon-Narvaez H."/>
            <person name="Longo L.V."/>
            <person name="Ma L.J."/>
            <person name="Malavazi I."/>
            <person name="Matsuo A.L."/>
            <person name="Morais F.V."/>
            <person name="Pereira M."/>
            <person name="Rodriguez-Brito S."/>
            <person name="Sakthikumar S."/>
            <person name="Salem-Izacc S.M."/>
            <person name="Sykes S.M."/>
            <person name="Teixeira M.M."/>
            <person name="Vallejo M.C."/>
            <person name="Walter M.E."/>
            <person name="Yandava C."/>
            <person name="Young S."/>
            <person name="Zeng Q."/>
            <person name="Zucker J."/>
            <person name="Felipe M.S."/>
            <person name="Goldman G.H."/>
            <person name="Haas B.J."/>
            <person name="McEwen J.G."/>
            <person name="Nino-Vega G."/>
            <person name="Puccia R."/>
            <person name="San-Blas G."/>
            <person name="Soares C.M."/>
            <person name="Birren B.W."/>
            <person name="Cuomo C.A."/>
        </authorList>
    </citation>
    <scope>NUCLEOTIDE SEQUENCE [LARGE SCALE GENOMIC DNA]</scope>
    <source>
        <strain evidence="2">ATCC MYA-826 / Pb01</strain>
    </source>
</reference>
<evidence type="ECO:0000313" key="2">
    <source>
        <dbReference type="Proteomes" id="UP000002059"/>
    </source>
</evidence>
<dbReference type="GeneID" id="26970374"/>
<dbReference type="EMBL" id="KN293994">
    <property type="protein sequence ID" value="KGQ01943.1"/>
    <property type="molecule type" value="Genomic_DNA"/>
</dbReference>
<protein>
    <submittedName>
        <fullName evidence="1">Uncharacterized protein</fullName>
    </submittedName>
</protein>
<sequence>MPAFINGIELDNAAVEGYMTCDCLGSQQDQQEGITTRLQSTCKVSILRRNLTNFLACGSDGLTWSPTLETQLRLVIIVLDGFRWISNSSAFAPIKNGLKETPTLRAAIGLREELVPIFVRRQIKGMLGLAAFDLRQRTPFN</sequence>
<accession>A0A0A2V369</accession>
<dbReference type="KEGG" id="pbl:PAAG_11334"/>
<keyword evidence="2" id="KW-1185">Reference proteome</keyword>
<name>A0A0A2V369_PARBA</name>
<dbReference type="HOGENOM" id="CLU_1825865_0_0_1"/>
<proteinExistence type="predicted"/>
<dbReference type="Proteomes" id="UP000002059">
    <property type="component" value="Partially assembled WGS sequence"/>
</dbReference>